<evidence type="ECO:0000313" key="10">
    <source>
        <dbReference type="Proteomes" id="UP000011064"/>
    </source>
</evidence>
<evidence type="ECO:0000256" key="7">
    <source>
        <dbReference type="SAM" id="MobiDB-lite"/>
    </source>
</evidence>
<dbReference type="GO" id="GO:0008270">
    <property type="term" value="F:zinc ion binding"/>
    <property type="evidence" value="ECO:0007669"/>
    <property type="project" value="UniProtKB-KW"/>
</dbReference>
<dbReference type="Gene3D" id="3.30.160.60">
    <property type="entry name" value="Classic Zinc Finger"/>
    <property type="match status" value="2"/>
</dbReference>
<dbReference type="STRING" id="658429.L8FPQ9"/>
<organism evidence="9 10">
    <name type="scientific">Pseudogymnoascus destructans (strain ATCC MYA-4855 / 20631-21)</name>
    <name type="common">Bat white-nose syndrome fungus</name>
    <name type="synonym">Geomyces destructans</name>
    <dbReference type="NCBI Taxonomy" id="658429"/>
    <lineage>
        <taxon>Eukaryota</taxon>
        <taxon>Fungi</taxon>
        <taxon>Dikarya</taxon>
        <taxon>Ascomycota</taxon>
        <taxon>Pezizomycotina</taxon>
        <taxon>Leotiomycetes</taxon>
        <taxon>Thelebolales</taxon>
        <taxon>Thelebolaceae</taxon>
        <taxon>Pseudogymnoascus</taxon>
    </lineage>
</organism>
<keyword evidence="2" id="KW-0677">Repeat</keyword>
<dbReference type="GO" id="GO:0005667">
    <property type="term" value="C:transcription regulator complex"/>
    <property type="evidence" value="ECO:0007669"/>
    <property type="project" value="TreeGrafter"/>
</dbReference>
<protein>
    <recommendedName>
        <fullName evidence="5">C2H2 type master regulator of conidiophore development brlA</fullName>
    </recommendedName>
</protein>
<dbReference type="GO" id="GO:0000978">
    <property type="term" value="F:RNA polymerase II cis-regulatory region sequence-specific DNA binding"/>
    <property type="evidence" value="ECO:0007669"/>
    <property type="project" value="TreeGrafter"/>
</dbReference>
<feature type="domain" description="C2H2-type" evidence="8">
    <location>
        <begin position="308"/>
        <end position="340"/>
    </location>
</feature>
<evidence type="ECO:0000256" key="6">
    <source>
        <dbReference type="PROSITE-ProRule" id="PRU00042"/>
    </source>
</evidence>
<dbReference type="EMBL" id="GL573181">
    <property type="protein sequence ID" value="ELR02902.1"/>
    <property type="molecule type" value="Genomic_DNA"/>
</dbReference>
<dbReference type="PROSITE" id="PS50157">
    <property type="entry name" value="ZINC_FINGER_C2H2_2"/>
    <property type="match status" value="2"/>
</dbReference>
<gene>
    <name evidence="9" type="ORF">GMDG_01124</name>
</gene>
<evidence type="ECO:0000256" key="2">
    <source>
        <dbReference type="ARBA" id="ARBA00022737"/>
    </source>
</evidence>
<feature type="compositionally biased region" description="Polar residues" evidence="7">
    <location>
        <begin position="206"/>
        <end position="216"/>
    </location>
</feature>
<evidence type="ECO:0000256" key="1">
    <source>
        <dbReference type="ARBA" id="ARBA00022723"/>
    </source>
</evidence>
<feature type="region of interest" description="Disordered" evidence="7">
    <location>
        <begin position="363"/>
        <end position="402"/>
    </location>
</feature>
<dbReference type="SUPFAM" id="SSF57667">
    <property type="entry name" value="beta-beta-alpha zinc fingers"/>
    <property type="match status" value="1"/>
</dbReference>
<dbReference type="GO" id="GO:0000785">
    <property type="term" value="C:chromatin"/>
    <property type="evidence" value="ECO:0007669"/>
    <property type="project" value="TreeGrafter"/>
</dbReference>
<dbReference type="HOGENOM" id="CLU_057052_0_0_1"/>
<feature type="region of interest" description="Disordered" evidence="7">
    <location>
        <begin position="53"/>
        <end position="100"/>
    </location>
</feature>
<dbReference type="Proteomes" id="UP000011064">
    <property type="component" value="Unassembled WGS sequence"/>
</dbReference>
<evidence type="ECO:0000313" key="9">
    <source>
        <dbReference type="EMBL" id="ELR02902.1"/>
    </source>
</evidence>
<dbReference type="PANTHER" id="PTHR14003">
    <property type="entry name" value="TRANSCRIPTIONAL REPRESSOR PROTEIN YY"/>
    <property type="match status" value="1"/>
</dbReference>
<dbReference type="PROSITE" id="PS00028">
    <property type="entry name" value="ZINC_FINGER_C2H2_1"/>
    <property type="match status" value="1"/>
</dbReference>
<keyword evidence="4" id="KW-0862">Zinc</keyword>
<reference evidence="10" key="1">
    <citation type="submission" date="2010-09" db="EMBL/GenBank/DDBJ databases">
        <title>The genome sequence of Geomyces destructans 20631-21.</title>
        <authorList>
            <consortium name="The Broad Institute Genome Sequencing Platform"/>
            <person name="Cuomo C.A."/>
            <person name="Blehert D.S."/>
            <person name="Lorch J.M."/>
            <person name="Young S.K."/>
            <person name="Zeng Q."/>
            <person name="Gargeya S."/>
            <person name="Fitzgerald M."/>
            <person name="Haas B."/>
            <person name="Abouelleil A."/>
            <person name="Alvarado L."/>
            <person name="Arachchi H.M."/>
            <person name="Berlin A."/>
            <person name="Brown A."/>
            <person name="Chapman S.B."/>
            <person name="Chen Z."/>
            <person name="Dunbar C."/>
            <person name="Freedman E."/>
            <person name="Gearin G."/>
            <person name="Gellesch M."/>
            <person name="Goldberg J."/>
            <person name="Griggs A."/>
            <person name="Gujja S."/>
            <person name="Heiman D."/>
            <person name="Howarth C."/>
            <person name="Larson L."/>
            <person name="Lui A."/>
            <person name="MacDonald P.J.P."/>
            <person name="Montmayeur A."/>
            <person name="Murphy C."/>
            <person name="Neiman D."/>
            <person name="Pearson M."/>
            <person name="Priest M."/>
            <person name="Roberts A."/>
            <person name="Saif S."/>
            <person name="Shea T."/>
            <person name="Shenoy N."/>
            <person name="Sisk P."/>
            <person name="Stolte C."/>
            <person name="Sykes S."/>
            <person name="Wortman J."/>
            <person name="Nusbaum C."/>
            <person name="Birren B."/>
        </authorList>
    </citation>
    <scope>NUCLEOTIDE SEQUENCE [LARGE SCALE GENOMIC DNA]</scope>
    <source>
        <strain evidence="10">ATCC MYA-4855 / 20631-21</strain>
    </source>
</reference>
<feature type="region of interest" description="Disordered" evidence="7">
    <location>
        <begin position="185"/>
        <end position="225"/>
    </location>
</feature>
<dbReference type="VEuPathDB" id="FungiDB:GMDG_01124"/>
<keyword evidence="10" id="KW-1185">Reference proteome</keyword>
<dbReference type="AlphaFoldDB" id="L8FPQ9"/>
<dbReference type="OrthoDB" id="6365676at2759"/>
<dbReference type="InterPro" id="IPR013087">
    <property type="entry name" value="Znf_C2H2_type"/>
</dbReference>
<name>L8FPQ9_PSED2</name>
<dbReference type="PANTHER" id="PTHR14003:SF19">
    <property type="entry name" value="YY2 TRANSCRIPTION FACTOR"/>
    <property type="match status" value="1"/>
</dbReference>
<evidence type="ECO:0000256" key="5">
    <source>
        <dbReference type="ARBA" id="ARBA00044085"/>
    </source>
</evidence>
<feature type="region of interest" description="Disordered" evidence="7">
    <location>
        <begin position="423"/>
        <end position="475"/>
    </location>
</feature>
<evidence type="ECO:0000259" key="8">
    <source>
        <dbReference type="PROSITE" id="PS50157"/>
    </source>
</evidence>
<feature type="domain" description="C2H2-type" evidence="8">
    <location>
        <begin position="341"/>
        <end position="370"/>
    </location>
</feature>
<dbReference type="InterPro" id="IPR036236">
    <property type="entry name" value="Znf_C2H2_sf"/>
</dbReference>
<accession>L8FPQ9</accession>
<dbReference type="InParanoid" id="L8FPQ9"/>
<evidence type="ECO:0000256" key="4">
    <source>
        <dbReference type="ARBA" id="ARBA00022833"/>
    </source>
</evidence>
<sequence>MATNPLRIRNKSGRDIDILCHAASSEPVSPCTLPSPHDIRANISIPERRRVASHLPPWQPQDLSLPLRQRSPHGSPAQRSPIQLPPLGEQRAPIPELRRRRTHWDLSTRDDGVADYAHDPFSAPDMRGPLLANSLSTSSVREYYHHMGDDRRHSYHDGMMRPRNGRQTSPPTPQLFRCGSRDSIATVEPVSPSTPRDALPEYSYPPSRNASFSSMGPGSMYPDPTQFEPGTRHFDGYAKPPQALLPRFPGTLPAPHGVPMHAHHYHEQHYHDPAMAAYAASQGHMVPQIPAFAPPPATTVTASGTKRYHCRYADAVGCEKTFTTSGHASRHSKIHTCEKGIQCAFPGCLKKFTRADNMKQHLETHYKDSRRPRPTTSSSGGPGRRGLRKGASSAAVAMRREGRGLTRDMVRLQARQMQEVGRWPNQVVRGESSAMGAGEDNQGLDALAAAVEHQVGEGRGGSVESEEGTPGPARL</sequence>
<dbReference type="GO" id="GO:0000981">
    <property type="term" value="F:DNA-binding transcription factor activity, RNA polymerase II-specific"/>
    <property type="evidence" value="ECO:0007669"/>
    <property type="project" value="TreeGrafter"/>
</dbReference>
<keyword evidence="3 6" id="KW-0863">Zinc-finger</keyword>
<proteinExistence type="predicted"/>
<dbReference type="SMART" id="SM00355">
    <property type="entry name" value="ZnF_C2H2"/>
    <property type="match status" value="2"/>
</dbReference>
<evidence type="ECO:0000256" key="3">
    <source>
        <dbReference type="ARBA" id="ARBA00022771"/>
    </source>
</evidence>
<keyword evidence="1" id="KW-0479">Metal-binding</keyword>